<dbReference type="InterPro" id="IPR050902">
    <property type="entry name" value="ABC_Transporter_SBP"/>
</dbReference>
<protein>
    <submittedName>
        <fullName evidence="3">Iron complex transport system substrate-binding protein</fullName>
    </submittedName>
</protein>
<dbReference type="Gene3D" id="3.40.50.1980">
    <property type="entry name" value="Nitrogenase molybdenum iron protein domain"/>
    <property type="match status" value="2"/>
</dbReference>
<dbReference type="Proteomes" id="UP000219271">
    <property type="component" value="Unassembled WGS sequence"/>
</dbReference>
<dbReference type="PANTHER" id="PTHR30535:SF34">
    <property type="entry name" value="MOLYBDATE-BINDING PROTEIN MOLA"/>
    <property type="match status" value="1"/>
</dbReference>
<keyword evidence="1" id="KW-0732">Signal</keyword>
<evidence type="ECO:0000313" key="3">
    <source>
        <dbReference type="EMBL" id="SOD37195.1"/>
    </source>
</evidence>
<organism evidence="3 4">
    <name type="scientific">Candidatus Pantoea floridensis</name>
    <dbReference type="NCBI Taxonomy" id="1938870"/>
    <lineage>
        <taxon>Bacteria</taxon>
        <taxon>Pseudomonadati</taxon>
        <taxon>Pseudomonadota</taxon>
        <taxon>Gammaproteobacteria</taxon>
        <taxon>Enterobacterales</taxon>
        <taxon>Erwiniaceae</taxon>
        <taxon>Pantoea</taxon>
    </lineage>
</organism>
<name>A0A286BSQ4_9GAMM</name>
<dbReference type="EMBL" id="OCMY01000001">
    <property type="protein sequence ID" value="SOD37195.1"/>
    <property type="molecule type" value="Genomic_DNA"/>
</dbReference>
<dbReference type="AlphaFoldDB" id="A0A286BSQ4"/>
<dbReference type="PROSITE" id="PS51257">
    <property type="entry name" value="PROKAR_LIPOPROTEIN"/>
    <property type="match status" value="1"/>
</dbReference>
<evidence type="ECO:0000256" key="1">
    <source>
        <dbReference type="SAM" id="SignalP"/>
    </source>
</evidence>
<dbReference type="InterPro" id="IPR002491">
    <property type="entry name" value="ABC_transptr_periplasmic_BD"/>
</dbReference>
<sequence>MRFPLIRALLASLLLTAAACVAADPITVTDIAGRQVTLAHPAQRVILADARALQALQIVHPDDPFKNLIAWDNTLKTKAPDLYALYLQRFPQLSKLPMLENAYLSDFSVERTVQMRPDLIIFDFGVLEKLKQSRVLDQLEKIGVPVVFIDFRLRPLSNSVPSIRLLGKVLGDEQHAEAWSQFYQQRLSLIRDRTASLTAQQRPLVFIERHAGMTGDECCFTYGKGSFGEFIETAGGKNVGSDLFSGKNGTIGLEQLITSQPGKYLMTGADWSDNYKQSIGVPLGYTADLKLAQQRLDHLLNRNGLNVLKAVKQRDVMVIYHQFYDSPLNILAVEAMAKFLHPQLFTDLNPQADLETVHHDFLKMPYSGLFWLTATP</sequence>
<dbReference type="OrthoDB" id="9775594at2"/>
<evidence type="ECO:0000313" key="4">
    <source>
        <dbReference type="Proteomes" id="UP000219271"/>
    </source>
</evidence>
<dbReference type="SUPFAM" id="SSF53807">
    <property type="entry name" value="Helical backbone' metal receptor"/>
    <property type="match status" value="1"/>
</dbReference>
<keyword evidence="4" id="KW-1185">Reference proteome</keyword>
<evidence type="ECO:0000259" key="2">
    <source>
        <dbReference type="PROSITE" id="PS50983"/>
    </source>
</evidence>
<feature type="chain" id="PRO_5012538316" evidence="1">
    <location>
        <begin position="23"/>
        <end position="376"/>
    </location>
</feature>
<dbReference type="PANTHER" id="PTHR30535">
    <property type="entry name" value="VITAMIN B12-BINDING PROTEIN"/>
    <property type="match status" value="1"/>
</dbReference>
<dbReference type="Pfam" id="PF01497">
    <property type="entry name" value="Peripla_BP_2"/>
    <property type="match status" value="1"/>
</dbReference>
<feature type="signal peptide" evidence="1">
    <location>
        <begin position="1"/>
        <end position="22"/>
    </location>
</feature>
<dbReference type="PROSITE" id="PS50983">
    <property type="entry name" value="FE_B12_PBP"/>
    <property type="match status" value="1"/>
</dbReference>
<dbReference type="RefSeq" id="WP_097095281.1">
    <property type="nucleotide sequence ID" value="NZ_OCMY01000001.1"/>
</dbReference>
<gene>
    <name evidence="3" type="ORF">SAMN06273570_1521</name>
</gene>
<reference evidence="4" key="1">
    <citation type="submission" date="2017-09" db="EMBL/GenBank/DDBJ databases">
        <authorList>
            <person name="Varghese N."/>
            <person name="Submissions S."/>
        </authorList>
    </citation>
    <scope>NUCLEOTIDE SEQUENCE [LARGE SCALE GENOMIC DNA]</scope>
    <source>
        <strain evidence="4">JKS000234</strain>
    </source>
</reference>
<accession>A0A286BSQ4</accession>
<feature type="domain" description="Fe/B12 periplasmic-binding" evidence="2">
    <location>
        <begin position="44"/>
        <end position="348"/>
    </location>
</feature>
<proteinExistence type="predicted"/>